<feature type="chain" id="PRO_5045867169" description="Cell wall binding repeat protein" evidence="1">
    <location>
        <begin position="35"/>
        <end position="337"/>
    </location>
</feature>
<feature type="signal peptide" evidence="1">
    <location>
        <begin position="1"/>
        <end position="34"/>
    </location>
</feature>
<comment type="caution">
    <text evidence="2">The sequence shown here is derived from an EMBL/GenBank/DDBJ whole genome shotgun (WGS) entry which is preliminary data.</text>
</comment>
<dbReference type="InterPro" id="IPR051922">
    <property type="entry name" value="Bact_Sporulation_Assoc"/>
</dbReference>
<evidence type="ECO:0000313" key="3">
    <source>
        <dbReference type="Proteomes" id="UP001499938"/>
    </source>
</evidence>
<dbReference type="Pfam" id="PF04122">
    <property type="entry name" value="CW_binding_2"/>
    <property type="match status" value="3"/>
</dbReference>
<sequence>MKTTTTRRTALAAAVVAGALGIAPALTMPATAKAGTVMRISGADRYEASANISKASFAPGVDVAYVASGLVFTDALSGAPVAGMKGGPVLLTKTDTLPQPIIDELTRLQPKQIVVFGGTNSVMGSVMNELRKLTTGEVTRVAGQTRYSTSAKISSLNYAAGPETTYVASGEVFPDALSGAPVAGKTPGPLLLIESDGVPGIVKKELERLQSKRIVVLGGENTITPETYAFLTRYTTGAVARWAGDDRFSTSATISSNSFAPGVGTVYVASGRVFADALSAAPVGGRDGNPVLLVDTNSIPSSVDAELKRLKPNKIVIVGGPASVSSTVEAQLASYVS</sequence>
<organism evidence="2 3">
    <name type="scientific">Nostocoides veronense</name>
    <dbReference type="NCBI Taxonomy" id="330836"/>
    <lineage>
        <taxon>Bacteria</taxon>
        <taxon>Bacillati</taxon>
        <taxon>Actinomycetota</taxon>
        <taxon>Actinomycetes</taxon>
        <taxon>Micrococcales</taxon>
        <taxon>Intrasporangiaceae</taxon>
        <taxon>Nostocoides</taxon>
    </lineage>
</organism>
<dbReference type="InterPro" id="IPR006311">
    <property type="entry name" value="TAT_signal"/>
</dbReference>
<evidence type="ECO:0008006" key="4">
    <source>
        <dbReference type="Google" id="ProtNLM"/>
    </source>
</evidence>
<keyword evidence="1" id="KW-0732">Signal</keyword>
<dbReference type="PANTHER" id="PTHR30032:SF8">
    <property type="entry name" value="GERMINATION-SPECIFIC N-ACETYLMURAMOYL-L-ALANINE AMIDASE"/>
    <property type="match status" value="1"/>
</dbReference>
<accession>A0ABP4YBU9</accession>
<evidence type="ECO:0000313" key="2">
    <source>
        <dbReference type="EMBL" id="GAA1804985.1"/>
    </source>
</evidence>
<proteinExistence type="predicted"/>
<dbReference type="PROSITE" id="PS51318">
    <property type="entry name" value="TAT"/>
    <property type="match status" value="1"/>
</dbReference>
<dbReference type="Gene3D" id="3.40.50.12090">
    <property type="match status" value="2"/>
</dbReference>
<gene>
    <name evidence="2" type="ORF">GCM10009811_30690</name>
</gene>
<keyword evidence="3" id="KW-1185">Reference proteome</keyword>
<reference evidence="3" key="1">
    <citation type="journal article" date="2019" name="Int. J. Syst. Evol. Microbiol.">
        <title>The Global Catalogue of Microorganisms (GCM) 10K type strain sequencing project: providing services to taxonomists for standard genome sequencing and annotation.</title>
        <authorList>
            <consortium name="The Broad Institute Genomics Platform"/>
            <consortium name="The Broad Institute Genome Sequencing Center for Infectious Disease"/>
            <person name="Wu L."/>
            <person name="Ma J."/>
        </authorList>
    </citation>
    <scope>NUCLEOTIDE SEQUENCE [LARGE SCALE GENOMIC DNA]</scope>
    <source>
        <strain evidence="3">JCM 15592</strain>
    </source>
</reference>
<evidence type="ECO:0000256" key="1">
    <source>
        <dbReference type="SAM" id="SignalP"/>
    </source>
</evidence>
<protein>
    <recommendedName>
        <fullName evidence="4">Cell wall binding repeat protein</fullName>
    </recommendedName>
</protein>
<dbReference type="RefSeq" id="WP_344087446.1">
    <property type="nucleotide sequence ID" value="NZ_BAAAPO010000047.1"/>
</dbReference>
<dbReference type="Proteomes" id="UP001499938">
    <property type="component" value="Unassembled WGS sequence"/>
</dbReference>
<name>A0ABP4YBU9_9MICO</name>
<dbReference type="PANTHER" id="PTHR30032">
    <property type="entry name" value="N-ACETYLMURAMOYL-L-ALANINE AMIDASE-RELATED"/>
    <property type="match status" value="1"/>
</dbReference>
<dbReference type="InterPro" id="IPR007253">
    <property type="entry name" value="Cell_wall-bd_2"/>
</dbReference>
<dbReference type="EMBL" id="BAAAPO010000047">
    <property type="protein sequence ID" value="GAA1804985.1"/>
    <property type="molecule type" value="Genomic_DNA"/>
</dbReference>